<comment type="similarity">
    <text evidence="1">Belongs to the TFB5 family.</text>
</comment>
<accession>A0A0F9W8S2</accession>
<dbReference type="GO" id="GO:0000439">
    <property type="term" value="C:transcription factor TFIIH core complex"/>
    <property type="evidence" value="ECO:0007669"/>
    <property type="project" value="UniProtKB-UniRule"/>
</dbReference>
<comment type="caution">
    <text evidence="2">The sequence shown here is derived from an EMBL/GenBank/DDBJ whole genome shotgun (WGS) entry which is preliminary data.</text>
</comment>
<evidence type="ECO:0000313" key="2">
    <source>
        <dbReference type="EMBL" id="KKO74106.1"/>
    </source>
</evidence>
<comment type="subunit">
    <text evidence="1">Component of the 7-subunit TFIIH core complex.</text>
</comment>
<dbReference type="InterPro" id="IPR035935">
    <property type="entry name" value="TFB5-like_sf"/>
</dbReference>
<name>A0A0F9W8S2_9MICR</name>
<keyword evidence="1" id="KW-0804">Transcription</keyword>
<dbReference type="VEuPathDB" id="MicrosporidiaDB:AAJ76_1180007624"/>
<sequence>MVTISKGCLVKTEPSIKEVICTIGENENFVIENINDTLVFITEEGAKDLKSRVEAILNRPNKDVK</sequence>
<reference evidence="2 3" key="1">
    <citation type="journal article" date="2015" name="Environ. Microbiol.">
        <title>Genome analyses suggest the presence of polyploidy and recent human-driven expansions in eight global populations of the honeybee pathogen Nosema ceranae.</title>
        <authorList>
            <person name="Pelin A."/>
            <person name="Selman M."/>
            <person name="Aris-Brosou S."/>
            <person name="Farinelli L."/>
            <person name="Corradi N."/>
        </authorList>
    </citation>
    <scope>NUCLEOTIDE SEQUENCE [LARGE SCALE GENOMIC DNA]</scope>
    <source>
        <strain evidence="2 3">PA08 1199</strain>
    </source>
</reference>
<dbReference type="Proteomes" id="UP000034350">
    <property type="component" value="Unassembled WGS sequence"/>
</dbReference>
<dbReference type="GO" id="GO:0006289">
    <property type="term" value="P:nucleotide-excision repair"/>
    <property type="evidence" value="ECO:0007669"/>
    <property type="project" value="InterPro"/>
</dbReference>
<evidence type="ECO:0000313" key="3">
    <source>
        <dbReference type="Proteomes" id="UP000034350"/>
    </source>
</evidence>
<dbReference type="Pfam" id="PF06331">
    <property type="entry name" value="Tfb5"/>
    <property type="match status" value="1"/>
</dbReference>
<comment type="subcellular location">
    <subcellularLocation>
        <location evidence="1">Nucleus</location>
    </subcellularLocation>
</comment>
<dbReference type="InterPro" id="IPR009400">
    <property type="entry name" value="TFIIH_TTDA/Tfb5"/>
</dbReference>
<keyword evidence="3" id="KW-1185">Reference proteome</keyword>
<dbReference type="GO" id="GO:0006367">
    <property type="term" value="P:transcription initiation at RNA polymerase II promoter"/>
    <property type="evidence" value="ECO:0007669"/>
    <property type="project" value="UniProtKB-UniRule"/>
</dbReference>
<dbReference type="AlphaFoldDB" id="A0A0F9W8S2"/>
<keyword evidence="1" id="KW-0539">Nucleus</keyword>
<organism evidence="2 3">
    <name type="scientific">Vairimorpha ceranae</name>
    <dbReference type="NCBI Taxonomy" id="40302"/>
    <lineage>
        <taxon>Eukaryota</taxon>
        <taxon>Fungi</taxon>
        <taxon>Fungi incertae sedis</taxon>
        <taxon>Microsporidia</taxon>
        <taxon>Nosematidae</taxon>
        <taxon>Vairimorpha</taxon>
    </lineage>
</organism>
<evidence type="ECO:0000256" key="1">
    <source>
        <dbReference type="RuleBase" id="RU368032"/>
    </source>
</evidence>
<dbReference type="SUPFAM" id="SSF142897">
    <property type="entry name" value="TFB5-like"/>
    <property type="match status" value="1"/>
</dbReference>
<proteinExistence type="inferred from homology"/>
<comment type="function">
    <text evidence="1">In NER, TFIIH acts by opening DNA around the lesion to allow the excision of the damaged oligonucleotide and its replacement by a new DNA fragment. In transcription, TFIIH has an essential role in transcription initiation. When the pre-initiation complex (PIC) has been established, TFIIH is required for promoter opening and promoter escape.</text>
</comment>
<dbReference type="SMART" id="SM01395">
    <property type="entry name" value="Tbf5"/>
    <property type="match status" value="1"/>
</dbReference>
<gene>
    <name evidence="2" type="ORF">AAJ76_1180007624</name>
</gene>
<dbReference type="VEuPathDB" id="MicrosporidiaDB:G9O61_00g013600"/>
<dbReference type="RefSeq" id="XP_024329848.1">
    <property type="nucleotide sequence ID" value="XM_024473827.1"/>
</dbReference>
<dbReference type="Gene3D" id="3.30.70.1220">
    <property type="entry name" value="TFB5-like"/>
    <property type="match status" value="1"/>
</dbReference>
<dbReference type="OrthoDB" id="354at2759"/>
<keyword evidence="1" id="KW-0805">Transcription regulation</keyword>
<protein>
    <recommendedName>
        <fullName evidence="1">General transcription and DNA repair factor IIH subunit TFB5</fullName>
    </recommendedName>
</protein>
<dbReference type="GeneID" id="36318724"/>
<dbReference type="EMBL" id="JPQZ01000118">
    <property type="protein sequence ID" value="KKO74106.1"/>
    <property type="molecule type" value="Genomic_DNA"/>
</dbReference>
<keyword evidence="1" id="KW-0227">DNA damage</keyword>
<keyword evidence="1" id="KW-0234">DNA repair</keyword>